<organism evidence="2">
    <name type="scientific">marine metagenome</name>
    <dbReference type="NCBI Taxonomy" id="408172"/>
    <lineage>
        <taxon>unclassified sequences</taxon>
        <taxon>metagenomes</taxon>
        <taxon>ecological metagenomes</taxon>
    </lineage>
</organism>
<feature type="coiled-coil region" evidence="1">
    <location>
        <begin position="31"/>
        <end position="58"/>
    </location>
</feature>
<dbReference type="InterPro" id="IPR025245">
    <property type="entry name" value="DUF4197"/>
</dbReference>
<accession>A0A382CUI5</accession>
<dbReference type="AlphaFoldDB" id="A0A382CUI5"/>
<reference evidence="2" key="1">
    <citation type="submission" date="2018-05" db="EMBL/GenBank/DDBJ databases">
        <authorList>
            <person name="Lanie J.A."/>
            <person name="Ng W.-L."/>
            <person name="Kazmierczak K.M."/>
            <person name="Andrzejewski T.M."/>
            <person name="Davidsen T.M."/>
            <person name="Wayne K.J."/>
            <person name="Tettelin H."/>
            <person name="Glass J.I."/>
            <person name="Rusch D."/>
            <person name="Podicherti R."/>
            <person name="Tsui H.-C.T."/>
            <person name="Winkler M.E."/>
        </authorList>
    </citation>
    <scope>NUCLEOTIDE SEQUENCE</scope>
</reference>
<protein>
    <recommendedName>
        <fullName evidence="3">DUF4197 domain-containing protein</fullName>
    </recommendedName>
</protein>
<gene>
    <name evidence="2" type="ORF">METZ01_LOCUS182680</name>
</gene>
<sequence length="254" mass="28490">MGRFGYEMESYMKKLLIILLWLPILSPAQSWDDLKKAADKLNTELKKTAKKVNTFSEKEAASALKEALNKGIEKGVNVLSLKDGFYGNKKVKIPFPPEANRISKKLKKLGMKKQINKVVLSLNRAAEDASISAKPIFVDAIKKMTIKDAISIVKGDSTAGTDYLNKNTNSALVEAFRPIIKSSLKKVKATKYWKDIMGVYNKIPSVKKMNPDLESYVTGKAIEGLFFMIAEEEIEIRKNPQKRITELLKKVFGS</sequence>
<name>A0A382CUI5_9ZZZZ</name>
<evidence type="ECO:0008006" key="3">
    <source>
        <dbReference type="Google" id="ProtNLM"/>
    </source>
</evidence>
<evidence type="ECO:0000313" key="2">
    <source>
        <dbReference type="EMBL" id="SVB29826.1"/>
    </source>
</evidence>
<dbReference type="Pfam" id="PF13852">
    <property type="entry name" value="DUF4197"/>
    <property type="match status" value="1"/>
</dbReference>
<evidence type="ECO:0000256" key="1">
    <source>
        <dbReference type="SAM" id="Coils"/>
    </source>
</evidence>
<keyword evidence="1" id="KW-0175">Coiled coil</keyword>
<dbReference type="EMBL" id="UINC01036209">
    <property type="protein sequence ID" value="SVB29826.1"/>
    <property type="molecule type" value="Genomic_DNA"/>
</dbReference>
<proteinExistence type="predicted"/>